<feature type="transmembrane region" description="Helical" evidence="1">
    <location>
        <begin position="90"/>
        <end position="110"/>
    </location>
</feature>
<feature type="transmembrane region" description="Helical" evidence="1">
    <location>
        <begin position="116"/>
        <end position="149"/>
    </location>
</feature>
<accession>A0ABZ0ST01</accession>
<evidence type="ECO:0000256" key="1">
    <source>
        <dbReference type="SAM" id="Phobius"/>
    </source>
</evidence>
<evidence type="ECO:0000313" key="3">
    <source>
        <dbReference type="Proteomes" id="UP001323798"/>
    </source>
</evidence>
<proteinExistence type="predicted"/>
<dbReference type="InterPro" id="IPR036890">
    <property type="entry name" value="HATPase_C_sf"/>
</dbReference>
<feature type="transmembrane region" description="Helical" evidence="1">
    <location>
        <begin position="161"/>
        <end position="186"/>
    </location>
</feature>
<dbReference type="Gene3D" id="3.30.565.10">
    <property type="entry name" value="Histidine kinase-like ATPase, C-terminal domain"/>
    <property type="match status" value="1"/>
</dbReference>
<gene>
    <name evidence="2" type="ORF">SM116_05750</name>
</gene>
<sequence length="412" mass="43699">MAAEAVASRRRTRALGSFTRTRVERILQLAIAIGCLALGSQAFFAALGPDDEARGWHVPFVVIVFASLAAAIVACLAGRAVRPMSAQFPLVYVAALLVWPLATRGVATAPTDHPWIFYLINVATVMTILAFRLPLQILATIVIPLLYGLTRLVQGGFGREYWMTVSLDVSFALILGGILLSLGWVFRAVADDVDGERARAVETYAAAAAAEATEQERVSVAALMHDSVLAALLALARSHSDRERALAVSMSREALTRLANAERDAEIGTDAPVSMTALADAVENAGVEFGVVPPTTRRIDRRAGTLPESVARALVLAATQAIANSIQHAEGRGLRLEVEGLTDPPMVVVRIIDSGPGFDADGVAEDRLGIRASILARVAAVGGRAHVDTGPQGTRVVLEWGWPSPDHEGEDA</sequence>
<keyword evidence="2" id="KW-0067">ATP-binding</keyword>
<dbReference type="RefSeq" id="WP_320943501.1">
    <property type="nucleotide sequence ID" value="NZ_BAABEU010000004.1"/>
</dbReference>
<name>A0ABZ0ST01_9MICO</name>
<dbReference type="GO" id="GO:0005524">
    <property type="term" value="F:ATP binding"/>
    <property type="evidence" value="ECO:0007669"/>
    <property type="project" value="UniProtKB-KW"/>
</dbReference>
<keyword evidence="3" id="KW-1185">Reference proteome</keyword>
<feature type="transmembrane region" description="Helical" evidence="1">
    <location>
        <begin position="56"/>
        <end position="78"/>
    </location>
</feature>
<reference evidence="2 3" key="1">
    <citation type="submission" date="2023-11" db="EMBL/GenBank/DDBJ databases">
        <title>Genome sequence of Microbacterium rhizosphaerae KACC 19337.</title>
        <authorList>
            <person name="Choi H."/>
            <person name="Kim S."/>
            <person name="Kim Y."/>
            <person name="Kwon S.-W."/>
            <person name="Heo J."/>
        </authorList>
    </citation>
    <scope>NUCLEOTIDE SEQUENCE [LARGE SCALE GENOMIC DNA]</scope>
    <source>
        <strain evidence="2 3">KACC 19337</strain>
    </source>
</reference>
<protein>
    <submittedName>
        <fullName evidence="2">ATP-binding protein</fullName>
    </submittedName>
</protein>
<dbReference type="EMBL" id="CP139368">
    <property type="protein sequence ID" value="WPR90797.1"/>
    <property type="molecule type" value="Genomic_DNA"/>
</dbReference>
<organism evidence="2 3">
    <name type="scientific">Microbacterium rhizosphaerae</name>
    <dbReference type="NCBI Taxonomy" id="1678237"/>
    <lineage>
        <taxon>Bacteria</taxon>
        <taxon>Bacillati</taxon>
        <taxon>Actinomycetota</taxon>
        <taxon>Actinomycetes</taxon>
        <taxon>Micrococcales</taxon>
        <taxon>Microbacteriaceae</taxon>
        <taxon>Microbacterium</taxon>
    </lineage>
</organism>
<evidence type="ECO:0000313" key="2">
    <source>
        <dbReference type="EMBL" id="WPR90797.1"/>
    </source>
</evidence>
<keyword evidence="1" id="KW-1133">Transmembrane helix</keyword>
<dbReference type="Proteomes" id="UP001323798">
    <property type="component" value="Chromosome"/>
</dbReference>
<keyword evidence="1" id="KW-0472">Membrane</keyword>
<dbReference type="SUPFAM" id="SSF55874">
    <property type="entry name" value="ATPase domain of HSP90 chaperone/DNA topoisomerase II/histidine kinase"/>
    <property type="match status" value="1"/>
</dbReference>
<feature type="transmembrane region" description="Helical" evidence="1">
    <location>
        <begin position="26"/>
        <end position="44"/>
    </location>
</feature>
<keyword evidence="2" id="KW-0547">Nucleotide-binding</keyword>
<keyword evidence="1" id="KW-0812">Transmembrane</keyword>